<dbReference type="EMBL" id="JAUEDM010000001">
    <property type="protein sequence ID" value="KAK3331122.1"/>
    <property type="molecule type" value="Genomic_DNA"/>
</dbReference>
<reference evidence="3" key="1">
    <citation type="journal article" date="2023" name="Mol. Phylogenet. Evol.">
        <title>Genome-scale phylogeny and comparative genomics of the fungal order Sordariales.</title>
        <authorList>
            <person name="Hensen N."/>
            <person name="Bonometti L."/>
            <person name="Westerberg I."/>
            <person name="Brannstrom I.O."/>
            <person name="Guillou S."/>
            <person name="Cros-Aarteil S."/>
            <person name="Calhoun S."/>
            <person name="Haridas S."/>
            <person name="Kuo A."/>
            <person name="Mondo S."/>
            <person name="Pangilinan J."/>
            <person name="Riley R."/>
            <person name="LaButti K."/>
            <person name="Andreopoulos B."/>
            <person name="Lipzen A."/>
            <person name="Chen C."/>
            <person name="Yan M."/>
            <person name="Daum C."/>
            <person name="Ng V."/>
            <person name="Clum A."/>
            <person name="Steindorff A."/>
            <person name="Ohm R.A."/>
            <person name="Martin F."/>
            <person name="Silar P."/>
            <person name="Natvig D.O."/>
            <person name="Lalanne C."/>
            <person name="Gautier V."/>
            <person name="Ament-Velasquez S.L."/>
            <person name="Kruys A."/>
            <person name="Hutchinson M.I."/>
            <person name="Powell A.J."/>
            <person name="Barry K."/>
            <person name="Miller A.N."/>
            <person name="Grigoriev I.V."/>
            <person name="Debuchy R."/>
            <person name="Gladieux P."/>
            <person name="Hiltunen Thoren M."/>
            <person name="Johannesson H."/>
        </authorList>
    </citation>
    <scope>NUCLEOTIDE SEQUENCE</scope>
    <source>
        <strain evidence="3">CBS 118394</strain>
    </source>
</reference>
<accession>A0AAE0IUD5</accession>
<protein>
    <recommendedName>
        <fullName evidence="5">Secreted protein</fullName>
    </recommendedName>
</protein>
<gene>
    <name evidence="3" type="ORF">B0H66DRAFT_89935</name>
</gene>
<evidence type="ECO:0008006" key="5">
    <source>
        <dbReference type="Google" id="ProtNLM"/>
    </source>
</evidence>
<organism evidence="3 4">
    <name type="scientific">Apodospora peruviana</name>
    <dbReference type="NCBI Taxonomy" id="516989"/>
    <lineage>
        <taxon>Eukaryota</taxon>
        <taxon>Fungi</taxon>
        <taxon>Dikarya</taxon>
        <taxon>Ascomycota</taxon>
        <taxon>Pezizomycotina</taxon>
        <taxon>Sordariomycetes</taxon>
        <taxon>Sordariomycetidae</taxon>
        <taxon>Sordariales</taxon>
        <taxon>Lasiosphaeriaceae</taxon>
        <taxon>Apodospora</taxon>
    </lineage>
</organism>
<feature type="region of interest" description="Disordered" evidence="1">
    <location>
        <begin position="142"/>
        <end position="175"/>
    </location>
</feature>
<reference evidence="3" key="2">
    <citation type="submission" date="2023-06" db="EMBL/GenBank/DDBJ databases">
        <authorList>
            <consortium name="Lawrence Berkeley National Laboratory"/>
            <person name="Haridas S."/>
            <person name="Hensen N."/>
            <person name="Bonometti L."/>
            <person name="Westerberg I."/>
            <person name="Brannstrom I.O."/>
            <person name="Guillou S."/>
            <person name="Cros-Aarteil S."/>
            <person name="Calhoun S."/>
            <person name="Kuo A."/>
            <person name="Mondo S."/>
            <person name="Pangilinan J."/>
            <person name="Riley R."/>
            <person name="Labutti K."/>
            <person name="Andreopoulos B."/>
            <person name="Lipzen A."/>
            <person name="Chen C."/>
            <person name="Yanf M."/>
            <person name="Daum C."/>
            <person name="Ng V."/>
            <person name="Clum A."/>
            <person name="Steindorff A."/>
            <person name="Ohm R."/>
            <person name="Martin F."/>
            <person name="Silar P."/>
            <person name="Natvig D."/>
            <person name="Lalanne C."/>
            <person name="Gautier V."/>
            <person name="Ament-Velasquez S.L."/>
            <person name="Kruys A."/>
            <person name="Hutchinson M.I."/>
            <person name="Powell A.J."/>
            <person name="Barry K."/>
            <person name="Miller A.N."/>
            <person name="Grigoriev I.V."/>
            <person name="Debuchy R."/>
            <person name="Gladieux P."/>
            <person name="Thoren M.H."/>
            <person name="Johannesson H."/>
        </authorList>
    </citation>
    <scope>NUCLEOTIDE SEQUENCE</scope>
    <source>
        <strain evidence="3">CBS 118394</strain>
    </source>
</reference>
<evidence type="ECO:0000313" key="4">
    <source>
        <dbReference type="Proteomes" id="UP001283341"/>
    </source>
</evidence>
<dbReference type="Proteomes" id="UP001283341">
    <property type="component" value="Unassembled WGS sequence"/>
</dbReference>
<evidence type="ECO:0000313" key="3">
    <source>
        <dbReference type="EMBL" id="KAK3331122.1"/>
    </source>
</evidence>
<comment type="caution">
    <text evidence="3">The sequence shown here is derived from an EMBL/GenBank/DDBJ whole genome shotgun (WGS) entry which is preliminary data.</text>
</comment>
<feature type="signal peptide" evidence="2">
    <location>
        <begin position="1"/>
        <end position="24"/>
    </location>
</feature>
<sequence>MIQTSLAPLFASSCLFIFSQRCQTIEETKYTKEPQLFSNRPPRPPMINEARTPLRGLLYKGKVYPFPFPVARFSASFSKSTRTELGRRLPETGVRREYAAAALTLVRGGQVRGGEATLGHHWYRTSGAPALCPSKSDVVANGRLPLASDSSDSHNFHDSHDPQTSQIPHPSAFVA</sequence>
<keyword evidence="4" id="KW-1185">Reference proteome</keyword>
<feature type="compositionally biased region" description="Basic and acidic residues" evidence="1">
    <location>
        <begin position="151"/>
        <end position="161"/>
    </location>
</feature>
<proteinExistence type="predicted"/>
<dbReference type="AlphaFoldDB" id="A0AAE0IUD5"/>
<evidence type="ECO:0000256" key="2">
    <source>
        <dbReference type="SAM" id="SignalP"/>
    </source>
</evidence>
<evidence type="ECO:0000256" key="1">
    <source>
        <dbReference type="SAM" id="MobiDB-lite"/>
    </source>
</evidence>
<keyword evidence="2" id="KW-0732">Signal</keyword>
<feature type="chain" id="PRO_5041899142" description="Secreted protein" evidence="2">
    <location>
        <begin position="25"/>
        <end position="175"/>
    </location>
</feature>
<name>A0AAE0IUD5_9PEZI</name>